<dbReference type="InterPro" id="IPR036188">
    <property type="entry name" value="FAD/NAD-bd_sf"/>
</dbReference>
<keyword evidence="4" id="KW-0274">FAD</keyword>
<evidence type="ECO:0000256" key="2">
    <source>
        <dbReference type="ARBA" id="ARBA00005272"/>
    </source>
</evidence>
<feature type="domain" description="FAD/NAD(P)-binding" evidence="7">
    <location>
        <begin position="7"/>
        <end position="325"/>
    </location>
</feature>
<name>A0A9D6QTT5_9BACT</name>
<dbReference type="GO" id="GO:0003955">
    <property type="term" value="F:NAD(P)H dehydrogenase (quinone) activity"/>
    <property type="evidence" value="ECO:0007669"/>
    <property type="project" value="TreeGrafter"/>
</dbReference>
<feature type="transmembrane region" description="Helical" evidence="6">
    <location>
        <begin position="6"/>
        <end position="24"/>
    </location>
</feature>
<evidence type="ECO:0000256" key="5">
    <source>
        <dbReference type="ARBA" id="ARBA00023002"/>
    </source>
</evidence>
<dbReference type="InterPro" id="IPR051169">
    <property type="entry name" value="NADH-Q_oxidoreductase"/>
</dbReference>
<gene>
    <name evidence="8" type="ORF">HY220_01930</name>
</gene>
<comment type="caution">
    <text evidence="8">The sequence shown here is derived from an EMBL/GenBank/DDBJ whole genome shotgun (WGS) entry which is preliminary data.</text>
</comment>
<reference evidence="8" key="1">
    <citation type="submission" date="2020-07" db="EMBL/GenBank/DDBJ databases">
        <title>Huge and variable diversity of episymbiotic CPR bacteria and DPANN archaea in groundwater ecosystems.</title>
        <authorList>
            <person name="He C.Y."/>
            <person name="Keren R."/>
            <person name="Whittaker M."/>
            <person name="Farag I.F."/>
            <person name="Doudna J."/>
            <person name="Cate J.H.D."/>
            <person name="Banfield J.F."/>
        </authorList>
    </citation>
    <scope>NUCLEOTIDE SEQUENCE</scope>
    <source>
        <strain evidence="8">NC_groundwater_972_Pr1_S-0.2um_49_27</strain>
    </source>
</reference>
<accession>A0A9D6QTT5</accession>
<organism evidence="8 9">
    <name type="scientific">Candidatus Sungiibacteriota bacterium</name>
    <dbReference type="NCBI Taxonomy" id="2750080"/>
    <lineage>
        <taxon>Bacteria</taxon>
        <taxon>Candidatus Sungiibacteriota</taxon>
    </lineage>
</organism>
<evidence type="ECO:0000256" key="6">
    <source>
        <dbReference type="SAM" id="Phobius"/>
    </source>
</evidence>
<comment type="similarity">
    <text evidence="2">Belongs to the NADH dehydrogenase family.</text>
</comment>
<keyword evidence="3" id="KW-0285">Flavoprotein</keyword>
<keyword evidence="6" id="KW-1133">Transmembrane helix</keyword>
<dbReference type="PANTHER" id="PTHR42913">
    <property type="entry name" value="APOPTOSIS-INDUCING FACTOR 1"/>
    <property type="match status" value="1"/>
</dbReference>
<dbReference type="PRINTS" id="PR00368">
    <property type="entry name" value="FADPNR"/>
</dbReference>
<dbReference type="PRINTS" id="PR00411">
    <property type="entry name" value="PNDRDTASEI"/>
</dbReference>
<dbReference type="SUPFAM" id="SSF51905">
    <property type="entry name" value="FAD/NAD(P)-binding domain"/>
    <property type="match status" value="2"/>
</dbReference>
<comment type="cofactor">
    <cofactor evidence="1">
        <name>FAD</name>
        <dbReference type="ChEBI" id="CHEBI:57692"/>
    </cofactor>
</comment>
<dbReference type="EMBL" id="JACQCQ010000008">
    <property type="protein sequence ID" value="MBI3627487.1"/>
    <property type="molecule type" value="Genomic_DNA"/>
</dbReference>
<evidence type="ECO:0000259" key="7">
    <source>
        <dbReference type="Pfam" id="PF07992"/>
    </source>
</evidence>
<protein>
    <submittedName>
        <fullName evidence="8">NAD(P)/FAD-dependent oxidoreductase</fullName>
    </submittedName>
</protein>
<evidence type="ECO:0000256" key="1">
    <source>
        <dbReference type="ARBA" id="ARBA00001974"/>
    </source>
</evidence>
<dbReference type="PANTHER" id="PTHR42913:SF3">
    <property type="entry name" value="64 KDA MITOCHONDRIAL NADH DEHYDROGENASE (EUROFUNG)"/>
    <property type="match status" value="1"/>
</dbReference>
<dbReference type="InterPro" id="IPR023753">
    <property type="entry name" value="FAD/NAD-binding_dom"/>
</dbReference>
<evidence type="ECO:0000313" key="8">
    <source>
        <dbReference type="EMBL" id="MBI3627487.1"/>
    </source>
</evidence>
<evidence type="ECO:0000256" key="3">
    <source>
        <dbReference type="ARBA" id="ARBA00022630"/>
    </source>
</evidence>
<keyword evidence="5" id="KW-0560">Oxidoreductase</keyword>
<evidence type="ECO:0000313" key="9">
    <source>
        <dbReference type="Proteomes" id="UP000808388"/>
    </source>
</evidence>
<evidence type="ECO:0000256" key="4">
    <source>
        <dbReference type="ARBA" id="ARBA00022827"/>
    </source>
</evidence>
<keyword evidence="6" id="KW-0472">Membrane</keyword>
<sequence>MPETKKNIVIAGGGFGGILAAVYLDKGLKKNPAIAKNYQLILINNHHLHLYTPALYEIASIPQGKHNLEYVKSSITIPLIEIFEHRNVEWREETIISIDRTKKELAFQSGKALPYEYLILALGSETSYFNIPGAKEHGLPLKTFADAVHLRDAIENGLMSGTSHLDIVVAGAGASGVEVAAEFENFVSSIQKIGQACQVTVSLVEGSPEILPGFDAWVVQKAKKRLESLGVKIITNALITQVDKTMIRFKNGSTRPYTILVWAGGVKAASVLASMGIQLSPKGGAPINQFLEVGRSIFAVGDSAAFIHPKTGKPLPWNVPIAEAQAKTAAANIIREISGKPKLPFRPKIKYPFILAVGETYAIADLNLFHLAGFSAWILKQAIELKYLLTILPFFQAIPTWLKFMAVARSNDVRMSTKTQSPQAN</sequence>
<keyword evidence="6" id="KW-0812">Transmembrane</keyword>
<dbReference type="Proteomes" id="UP000808388">
    <property type="component" value="Unassembled WGS sequence"/>
</dbReference>
<dbReference type="GO" id="GO:0019646">
    <property type="term" value="P:aerobic electron transport chain"/>
    <property type="evidence" value="ECO:0007669"/>
    <property type="project" value="TreeGrafter"/>
</dbReference>
<dbReference type="Gene3D" id="3.50.50.100">
    <property type="match status" value="1"/>
</dbReference>
<proteinExistence type="inferred from homology"/>
<dbReference type="AlphaFoldDB" id="A0A9D6QTT5"/>
<dbReference type="Pfam" id="PF07992">
    <property type="entry name" value="Pyr_redox_2"/>
    <property type="match status" value="1"/>
</dbReference>